<evidence type="ECO:0000259" key="6">
    <source>
        <dbReference type="Pfam" id="PF01694"/>
    </source>
</evidence>
<proteinExistence type="predicted"/>
<dbReference type="GO" id="GO:0004252">
    <property type="term" value="F:serine-type endopeptidase activity"/>
    <property type="evidence" value="ECO:0007669"/>
    <property type="project" value="InterPro"/>
</dbReference>
<dbReference type="AlphaFoldDB" id="A0A0V9UPD1"/>
<dbReference type="InterPro" id="IPR035952">
    <property type="entry name" value="Rhomboid-like_sf"/>
</dbReference>
<gene>
    <name evidence="7" type="ORF">Z045_06895</name>
</gene>
<comment type="subcellular location">
    <subcellularLocation>
        <location evidence="1">Membrane</location>
        <topology evidence="1">Multi-pass membrane protein</topology>
    </subcellularLocation>
</comment>
<evidence type="ECO:0000256" key="1">
    <source>
        <dbReference type="ARBA" id="ARBA00004141"/>
    </source>
</evidence>
<dbReference type="PATRIC" id="fig|1441730.3.peg.1450"/>
<feature type="transmembrane region" description="Helical" evidence="5">
    <location>
        <begin position="148"/>
        <end position="166"/>
    </location>
</feature>
<feature type="transmembrane region" description="Helical" evidence="5">
    <location>
        <begin position="172"/>
        <end position="191"/>
    </location>
</feature>
<feature type="transmembrane region" description="Helical" evidence="5">
    <location>
        <begin position="97"/>
        <end position="115"/>
    </location>
</feature>
<organism evidence="7 8">
    <name type="scientific">Rhodococcus pyridinivorans KG-16</name>
    <dbReference type="NCBI Taxonomy" id="1441730"/>
    <lineage>
        <taxon>Bacteria</taxon>
        <taxon>Bacillati</taxon>
        <taxon>Actinomycetota</taxon>
        <taxon>Actinomycetes</taxon>
        <taxon>Mycobacteriales</taxon>
        <taxon>Nocardiaceae</taxon>
        <taxon>Rhodococcus</taxon>
    </lineage>
</organism>
<protein>
    <submittedName>
        <fullName evidence="7">Rhomboid family protein</fullName>
    </submittedName>
</protein>
<dbReference type="Pfam" id="PF01694">
    <property type="entry name" value="Rhomboid"/>
    <property type="match status" value="1"/>
</dbReference>
<evidence type="ECO:0000256" key="5">
    <source>
        <dbReference type="SAM" id="Phobius"/>
    </source>
</evidence>
<feature type="transmembrane region" description="Helical" evidence="5">
    <location>
        <begin position="121"/>
        <end position="141"/>
    </location>
</feature>
<dbReference type="Gene3D" id="1.20.1540.10">
    <property type="entry name" value="Rhomboid-like"/>
    <property type="match status" value="1"/>
</dbReference>
<accession>A0A0V9UPD1</accession>
<dbReference type="GO" id="GO:0016020">
    <property type="term" value="C:membrane"/>
    <property type="evidence" value="ECO:0007669"/>
    <property type="project" value="UniProtKB-SubCell"/>
</dbReference>
<reference evidence="7 8" key="2">
    <citation type="journal article" date="2016" name="Genome Announc.">
        <title>Draft Genome Sequence of a Versatile Hydrocarbon-Degrading Bacterium, Rhodococcus pyridinivorans Strain KG-16, Collected from Oil Fields in India.</title>
        <authorList>
            <person name="Aggarwal R.K."/>
            <person name="Dawar C."/>
            <person name="Phanindranath R."/>
            <person name="Mutnuri L."/>
            <person name="Dayal A.M."/>
        </authorList>
    </citation>
    <scope>NUCLEOTIDE SEQUENCE [LARGE SCALE GENOMIC DNA]</scope>
    <source>
        <strain evidence="7 8">KG-16</strain>
    </source>
</reference>
<reference evidence="8" key="1">
    <citation type="submission" date="2015-01" db="EMBL/GenBank/DDBJ databases">
        <title>Draft genome sequence of Rhodococcus pyridinivorans strain KG-16, a hydrocarbon-degrading bacterium.</title>
        <authorList>
            <person name="Aggarwal R.K."/>
            <person name="Dawar C."/>
        </authorList>
    </citation>
    <scope>NUCLEOTIDE SEQUENCE [LARGE SCALE GENOMIC DNA]</scope>
    <source>
        <strain evidence="8">KG-16</strain>
    </source>
</reference>
<evidence type="ECO:0000313" key="8">
    <source>
        <dbReference type="Proteomes" id="UP000053060"/>
    </source>
</evidence>
<feature type="transmembrane region" description="Helical" evidence="5">
    <location>
        <begin position="20"/>
        <end position="41"/>
    </location>
</feature>
<keyword evidence="3 5" id="KW-1133">Transmembrane helix</keyword>
<sequence>MTIPSGTGADTRIRPIWQRAGLWIGGFVAMLYGIETVDAVLPADLDAAGVEPRTADGLWGVLFAPILHADWAHLTANTVPALVLGFLVLLSGIGRGLAATAIIWVVAGVGTWLIAGSGETHIGASSLIFGWLTYLIVRGVFTRKAGQILLGVVVLFLYGGMLWGVLPSEPWISWEGHFFGAVGGVLAAWALSADARRARRTTPSVVPR</sequence>
<comment type="caution">
    <text evidence="7">The sequence shown here is derived from an EMBL/GenBank/DDBJ whole genome shotgun (WGS) entry which is preliminary data.</text>
</comment>
<keyword evidence="2 5" id="KW-0812">Transmembrane</keyword>
<dbReference type="EMBL" id="AZXY01000002">
    <property type="protein sequence ID" value="KSZ59867.1"/>
    <property type="molecule type" value="Genomic_DNA"/>
</dbReference>
<keyword evidence="4 5" id="KW-0472">Membrane</keyword>
<evidence type="ECO:0000256" key="2">
    <source>
        <dbReference type="ARBA" id="ARBA00022692"/>
    </source>
</evidence>
<name>A0A0V9UPD1_9NOCA</name>
<feature type="transmembrane region" description="Helical" evidence="5">
    <location>
        <begin position="71"/>
        <end position="90"/>
    </location>
</feature>
<dbReference type="Proteomes" id="UP000053060">
    <property type="component" value="Unassembled WGS sequence"/>
</dbReference>
<dbReference type="RefSeq" id="WP_006554742.1">
    <property type="nucleotide sequence ID" value="NZ_AZXY01000002.1"/>
</dbReference>
<evidence type="ECO:0000313" key="7">
    <source>
        <dbReference type="EMBL" id="KSZ59867.1"/>
    </source>
</evidence>
<feature type="domain" description="Peptidase S54 rhomboid" evidence="6">
    <location>
        <begin position="57"/>
        <end position="192"/>
    </location>
</feature>
<dbReference type="InterPro" id="IPR022764">
    <property type="entry name" value="Peptidase_S54_rhomboid_dom"/>
</dbReference>
<evidence type="ECO:0000256" key="3">
    <source>
        <dbReference type="ARBA" id="ARBA00022989"/>
    </source>
</evidence>
<evidence type="ECO:0000256" key="4">
    <source>
        <dbReference type="ARBA" id="ARBA00023136"/>
    </source>
</evidence>
<dbReference type="SUPFAM" id="SSF144091">
    <property type="entry name" value="Rhomboid-like"/>
    <property type="match status" value="1"/>
</dbReference>